<accession>A0A197JL91</accession>
<dbReference type="Proteomes" id="UP000078512">
    <property type="component" value="Unassembled WGS sequence"/>
</dbReference>
<dbReference type="AlphaFoldDB" id="A0A197JL91"/>
<name>A0A197JL91_9FUNG</name>
<dbReference type="EMBL" id="KV442082">
    <property type="protein sequence ID" value="OAQ25139.1"/>
    <property type="molecule type" value="Genomic_DNA"/>
</dbReference>
<protein>
    <recommendedName>
        <fullName evidence="3">F-box domain-containing protein</fullName>
    </recommendedName>
</protein>
<evidence type="ECO:0000313" key="2">
    <source>
        <dbReference type="Proteomes" id="UP000078512"/>
    </source>
</evidence>
<keyword evidence="2" id="KW-1185">Reference proteome</keyword>
<evidence type="ECO:0000313" key="1">
    <source>
        <dbReference type="EMBL" id="OAQ25139.1"/>
    </source>
</evidence>
<dbReference type="OrthoDB" id="2434396at2759"/>
<reference evidence="1 2" key="1">
    <citation type="submission" date="2016-05" db="EMBL/GenBank/DDBJ databases">
        <title>Genome sequencing reveals origins of a unique bacterial endosymbiosis in the earliest lineages of terrestrial Fungi.</title>
        <authorList>
            <consortium name="DOE Joint Genome Institute"/>
            <person name="Uehling J."/>
            <person name="Gryganskyi A."/>
            <person name="Hameed K."/>
            <person name="Tschaplinski T."/>
            <person name="Misztal P."/>
            <person name="Wu S."/>
            <person name="Desiro A."/>
            <person name="Vande Pol N."/>
            <person name="Du Z.-Y."/>
            <person name="Zienkiewicz A."/>
            <person name="Zienkiewicz K."/>
            <person name="Morin E."/>
            <person name="Tisserant E."/>
            <person name="Splivallo R."/>
            <person name="Hainaut M."/>
            <person name="Henrissat B."/>
            <person name="Ohm R."/>
            <person name="Kuo A."/>
            <person name="Yan J."/>
            <person name="Lipzen A."/>
            <person name="Nolan M."/>
            <person name="Labutti K."/>
            <person name="Barry K."/>
            <person name="Goldstein A."/>
            <person name="Labbe J."/>
            <person name="Schadt C."/>
            <person name="Tuskan G."/>
            <person name="Grigoriev I."/>
            <person name="Martin F."/>
            <person name="Vilgalys R."/>
            <person name="Bonito G."/>
        </authorList>
    </citation>
    <scope>NUCLEOTIDE SEQUENCE [LARGE SCALE GENOMIC DNA]</scope>
    <source>
        <strain evidence="1 2">AG-77</strain>
    </source>
</reference>
<dbReference type="SUPFAM" id="SSF52047">
    <property type="entry name" value="RNI-like"/>
    <property type="match status" value="1"/>
</dbReference>
<gene>
    <name evidence="1" type="ORF">K457DRAFT_141363</name>
</gene>
<sequence length="414" mass="46975">MEDVYGVLKCIPTAQLERLEIEFDAPSNERSRIPTAFPTVSDEQDMDTFVALKELVIADCYRGQFAEPEFNKWCIKRCPGLEKIRLPNCGTHSLEIFARSVFVSCPKLNRLDYSSDGEEDDPTLTAVLMMSTEGWKEVQLCGMQQNMGPMATRQLVSHASTLEALKCDGWGGEDNLQLFQFLWNARRLCRLEGVRDESELTYLIELSLNAYMAAVVANDPWALGESMEYFQMRIEGVPRPDVVCRRNGSPLDNDVDGLPPMDMTKRYDVQRFIYTQLGRMINLKELNLGVPDTVSAPHSWYVVEIGELGPFEDPGHNFVREFNYRSLEFSLASGLDLLAGMKELTMLDVRWTAHRIGVEELDWMHANWPKLKEIKGLLSKREWAGDDEGGMAIRAAVDEWIAVHPHGIGSSFYS</sequence>
<proteinExistence type="predicted"/>
<evidence type="ECO:0008006" key="3">
    <source>
        <dbReference type="Google" id="ProtNLM"/>
    </source>
</evidence>
<organism evidence="1 2">
    <name type="scientific">Linnemannia elongata AG-77</name>
    <dbReference type="NCBI Taxonomy" id="1314771"/>
    <lineage>
        <taxon>Eukaryota</taxon>
        <taxon>Fungi</taxon>
        <taxon>Fungi incertae sedis</taxon>
        <taxon>Mucoromycota</taxon>
        <taxon>Mortierellomycotina</taxon>
        <taxon>Mortierellomycetes</taxon>
        <taxon>Mortierellales</taxon>
        <taxon>Mortierellaceae</taxon>
        <taxon>Linnemannia</taxon>
    </lineage>
</organism>
<dbReference type="InterPro" id="IPR032675">
    <property type="entry name" value="LRR_dom_sf"/>
</dbReference>
<dbReference type="Gene3D" id="3.80.10.10">
    <property type="entry name" value="Ribonuclease Inhibitor"/>
    <property type="match status" value="1"/>
</dbReference>